<dbReference type="Proteomes" id="UP001253545">
    <property type="component" value="Unassembled WGS sequence"/>
</dbReference>
<evidence type="ECO:0000313" key="3">
    <source>
        <dbReference type="Proteomes" id="UP001253545"/>
    </source>
</evidence>
<proteinExistence type="predicted"/>
<evidence type="ECO:0000256" key="1">
    <source>
        <dbReference type="SAM" id="SignalP"/>
    </source>
</evidence>
<dbReference type="InterPro" id="IPR018642">
    <property type="entry name" value="DUF2066"/>
</dbReference>
<sequence>MSKWFMHNIIFIVLSLFFSANAVLAADILHINIGRIVVDDQSIRSQQTAGKKALRQVFIKISGNENIDQTPEISRAINNYEQYLIASSFIQINTQLVFEANFSRNKVEQLLLASGQSVWTSLRPNGLLWLVNENDDDSKSMLTHVSASSLLPVVENAAFARGVDIILPLGDIQDTTEVSLYDLWNQYLSRIITQSQRYNPDFIISSTIQLYSLAEHEDRQALERAFKEKKAILEETEQTSDDETTREINPIEPEDVLSLDDAHENAVVEYVPSILSAEVPADTQFKLDYIITNEMDVKRGVIYAREREEAIVKLIDSYANILAQEFALGANFSKDKNTTLLEVNNIASLVDYLSLIELLNSVPSVSAASLRRLAGDKALIDVEHAMTVQQLSAILALDPRTNVSESAEFEIQKSNQNTQQSVLQPQLQLHWQK</sequence>
<dbReference type="RefSeq" id="WP_311367782.1">
    <property type="nucleotide sequence ID" value="NZ_JAVRHX010000001.1"/>
</dbReference>
<accession>A0ABU2ZRS4</accession>
<name>A0ABU2ZRS4_9ALTE</name>
<protein>
    <submittedName>
        <fullName evidence="2">DUF2066 domain-containing protein</fullName>
    </submittedName>
</protein>
<evidence type="ECO:0000313" key="2">
    <source>
        <dbReference type="EMBL" id="MDT0594304.1"/>
    </source>
</evidence>
<dbReference type="Pfam" id="PF09839">
    <property type="entry name" value="DUF2066"/>
    <property type="match status" value="1"/>
</dbReference>
<comment type="caution">
    <text evidence="2">The sequence shown here is derived from an EMBL/GenBank/DDBJ whole genome shotgun (WGS) entry which is preliminary data.</text>
</comment>
<feature type="chain" id="PRO_5047101102" evidence="1">
    <location>
        <begin position="26"/>
        <end position="433"/>
    </location>
</feature>
<keyword evidence="1" id="KW-0732">Signal</keyword>
<organism evidence="2 3">
    <name type="scientific">Glaciecola petra</name>
    <dbReference type="NCBI Taxonomy" id="3075602"/>
    <lineage>
        <taxon>Bacteria</taxon>
        <taxon>Pseudomonadati</taxon>
        <taxon>Pseudomonadota</taxon>
        <taxon>Gammaproteobacteria</taxon>
        <taxon>Alteromonadales</taxon>
        <taxon>Alteromonadaceae</taxon>
        <taxon>Glaciecola</taxon>
    </lineage>
</organism>
<feature type="signal peptide" evidence="1">
    <location>
        <begin position="1"/>
        <end position="25"/>
    </location>
</feature>
<reference evidence="2 3" key="1">
    <citation type="submission" date="2023-09" db="EMBL/GenBank/DDBJ databases">
        <authorList>
            <person name="Rey-Velasco X."/>
        </authorList>
    </citation>
    <scope>NUCLEOTIDE SEQUENCE [LARGE SCALE GENOMIC DNA]</scope>
    <source>
        <strain evidence="2 3">P117</strain>
    </source>
</reference>
<gene>
    <name evidence="2" type="ORF">RM552_05575</name>
</gene>
<keyword evidence="3" id="KW-1185">Reference proteome</keyword>
<dbReference type="EMBL" id="JAVRHX010000001">
    <property type="protein sequence ID" value="MDT0594304.1"/>
    <property type="molecule type" value="Genomic_DNA"/>
</dbReference>